<dbReference type="InterPro" id="IPR058608">
    <property type="entry name" value="NrnB_C"/>
</dbReference>
<dbReference type="Gene3D" id="3.10.310.30">
    <property type="match status" value="1"/>
</dbReference>
<protein>
    <submittedName>
        <fullName evidence="2">Oligoribonuclease</fullName>
    </submittedName>
</protein>
<comment type="caution">
    <text evidence="2">The sequence shown here is derived from an EMBL/GenBank/DDBJ whole genome shotgun (WGS) entry which is preliminary data.</text>
</comment>
<dbReference type="PANTHER" id="PTHR42146:SF1">
    <property type="entry name" value="OLIGORIBONUCLEASE NRNB"/>
    <property type="match status" value="1"/>
</dbReference>
<dbReference type="InterPro" id="IPR052968">
    <property type="entry name" value="Nucleotide_metab_enz"/>
</dbReference>
<evidence type="ECO:0000259" key="1">
    <source>
        <dbReference type="Pfam" id="PF26386"/>
    </source>
</evidence>
<proteinExistence type="predicted"/>
<dbReference type="RefSeq" id="WP_248252170.1">
    <property type="nucleotide sequence ID" value="NZ_JAIWJX010000002.1"/>
</dbReference>
<organism evidence="2 3">
    <name type="scientific">Fictibacillus marinisediminis</name>
    <dbReference type="NCBI Taxonomy" id="2878389"/>
    <lineage>
        <taxon>Bacteria</taxon>
        <taxon>Bacillati</taxon>
        <taxon>Bacillota</taxon>
        <taxon>Bacilli</taxon>
        <taxon>Bacillales</taxon>
        <taxon>Fictibacillaceae</taxon>
        <taxon>Fictibacillus</taxon>
    </lineage>
</organism>
<dbReference type="PANTHER" id="PTHR42146">
    <property type="entry name" value="3',5'-CYCLIC-NUCLEOTIDE PHOSPHODIESTERASE"/>
    <property type="match status" value="1"/>
</dbReference>
<dbReference type="EMBL" id="JAIWJX010000002">
    <property type="protein sequence ID" value="MCK6256504.1"/>
    <property type="molecule type" value="Genomic_DNA"/>
</dbReference>
<feature type="domain" description="Oligoribonuclease NrnB C-terminal" evidence="1">
    <location>
        <begin position="331"/>
        <end position="401"/>
    </location>
</feature>
<evidence type="ECO:0000313" key="2">
    <source>
        <dbReference type="EMBL" id="MCK6256504.1"/>
    </source>
</evidence>
<dbReference type="Proteomes" id="UP001139011">
    <property type="component" value="Unassembled WGS sequence"/>
</dbReference>
<dbReference type="InterPro" id="IPR038763">
    <property type="entry name" value="DHH_sf"/>
</dbReference>
<dbReference type="AlphaFoldDB" id="A0A9X1X9J7"/>
<keyword evidence="3" id="KW-1185">Reference proteome</keyword>
<dbReference type="SUPFAM" id="SSF64182">
    <property type="entry name" value="DHH phosphoesterases"/>
    <property type="match status" value="1"/>
</dbReference>
<name>A0A9X1X9J7_9BACL</name>
<dbReference type="Pfam" id="PF26386">
    <property type="entry name" value="NrnB_C"/>
    <property type="match status" value="1"/>
</dbReference>
<accession>A0A9X1X9J7</accession>
<reference evidence="2" key="1">
    <citation type="submission" date="2021-09" db="EMBL/GenBank/DDBJ databases">
        <title>Genome analysis of Fictibacillus sp. KIGAM418 isolated from marine sediment.</title>
        <authorList>
            <person name="Seo M.-J."/>
            <person name="Cho E.-S."/>
            <person name="Hwang C.Y."/>
        </authorList>
    </citation>
    <scope>NUCLEOTIDE SEQUENCE</scope>
    <source>
        <strain evidence="2">KIGAM418</strain>
    </source>
</reference>
<sequence>MKLFSHNDLDGKSCGIVAMLALGEENVETFYCSHDNINRRVSDFLLDPEQENKPVYITDIAVNDELAGKLQTRYESGREVQLIDHHVTADQFNKFEWGLVQTKQEDGKLTSATSLLYEHFIKKGLLKDQGALKEFVELVRQYDTWEWFENENENAKRLNDLFFLLPPGEFEKNMLERLKTEEHFHFSETEETILQLEEDSRKAYIKKKQRQMAETWDTVYKTGGEPYRIGIVHAESHHSELGNELNRENPHLDLIVILNIGGKRAGFRTIYDHVDVSKYAAQFGGGGHPKASGCTLTPEGFQRFVLPAFEIPPRRRDAHDNEWNVRENVYGTLFINYNREITNLFQTNNKQWKLIHNSLPVPKSFEEFQSAENYLKRQYNSWLMPDEKYIDYISSSLGISQEKVISDYKEIMEKHRSFFIKES</sequence>
<evidence type="ECO:0000313" key="3">
    <source>
        <dbReference type="Proteomes" id="UP001139011"/>
    </source>
</evidence>
<gene>
    <name evidence="2" type="ORF">LCY76_07855</name>
</gene>